<sequence length="97" mass="10286">MNLAAAMKRMSGMIVATVAIALDEAAPHTGPAHAWPDRVPPSIVARAAAAAARKLDARSWRRDDAGLACAPRMRGLWRAIVALVDAHQMRGPRLPGS</sequence>
<evidence type="ECO:0000313" key="3">
    <source>
        <dbReference type="Proteomes" id="UP000062788"/>
    </source>
</evidence>
<keyword evidence="3" id="KW-1185">Reference proteome</keyword>
<evidence type="ECO:0000313" key="2">
    <source>
        <dbReference type="EMBL" id="KVE25736.1"/>
    </source>
</evidence>
<proteinExistence type="predicted"/>
<dbReference type="AlphaFoldDB" id="A0A103DZQ1"/>
<feature type="chain" id="PRO_5007114315" evidence="1">
    <location>
        <begin position="22"/>
        <end position="97"/>
    </location>
</feature>
<feature type="signal peptide" evidence="1">
    <location>
        <begin position="1"/>
        <end position="21"/>
    </location>
</feature>
<keyword evidence="1" id="KW-0732">Signal</keyword>
<name>A0A103DZQ1_9BURK</name>
<reference evidence="2 3" key="1">
    <citation type="submission" date="2015-11" db="EMBL/GenBank/DDBJ databases">
        <title>Expanding the genomic diversity of Burkholderia species for the development of highly accurate diagnostics.</title>
        <authorList>
            <person name="Sahl J."/>
            <person name="Keim P."/>
            <person name="Wagner D."/>
        </authorList>
    </citation>
    <scope>NUCLEOTIDE SEQUENCE [LARGE SCALE GENOMIC DNA]</scope>
    <source>
        <strain evidence="2 3">TSV85</strain>
    </source>
</reference>
<dbReference type="Proteomes" id="UP000062788">
    <property type="component" value="Unassembled WGS sequence"/>
</dbReference>
<comment type="caution">
    <text evidence="2">The sequence shown here is derived from an EMBL/GenBank/DDBJ whole genome shotgun (WGS) entry which is preliminary data.</text>
</comment>
<organism evidence="2 3">
    <name type="scientific">Burkholderia singularis</name>
    <dbReference type="NCBI Taxonomy" id="1503053"/>
    <lineage>
        <taxon>Bacteria</taxon>
        <taxon>Pseudomonadati</taxon>
        <taxon>Pseudomonadota</taxon>
        <taxon>Betaproteobacteria</taxon>
        <taxon>Burkholderiales</taxon>
        <taxon>Burkholderiaceae</taxon>
        <taxon>Burkholderia</taxon>
        <taxon>pseudomallei group</taxon>
    </lineage>
</organism>
<dbReference type="EMBL" id="LOWA01000037">
    <property type="protein sequence ID" value="KVE25736.1"/>
    <property type="molecule type" value="Genomic_DNA"/>
</dbReference>
<gene>
    <name evidence="2" type="ORF">WS67_17715</name>
</gene>
<accession>A0A103DZQ1</accession>
<evidence type="ECO:0000256" key="1">
    <source>
        <dbReference type="SAM" id="SignalP"/>
    </source>
</evidence>
<protein>
    <submittedName>
        <fullName evidence="2">Uncharacterized protein</fullName>
    </submittedName>
</protein>